<keyword evidence="1" id="KW-1133">Transmembrane helix</keyword>
<reference evidence="3" key="1">
    <citation type="submission" date="2018-06" db="EMBL/GenBank/DDBJ databases">
        <authorList>
            <person name="Zhirakovskaya E."/>
        </authorList>
    </citation>
    <scope>NUCLEOTIDE SEQUENCE</scope>
</reference>
<evidence type="ECO:0000256" key="1">
    <source>
        <dbReference type="SAM" id="Phobius"/>
    </source>
</evidence>
<feature type="transmembrane region" description="Helical" evidence="1">
    <location>
        <begin position="12"/>
        <end position="33"/>
    </location>
</feature>
<dbReference type="InterPro" id="IPR051599">
    <property type="entry name" value="Cell_Envelope_Assoc"/>
</dbReference>
<protein>
    <submittedName>
        <fullName evidence="3">Membrane protein</fullName>
    </submittedName>
</protein>
<dbReference type="PANTHER" id="PTHR30336">
    <property type="entry name" value="INNER MEMBRANE PROTEIN, PROBABLE PERMEASE"/>
    <property type="match status" value="1"/>
</dbReference>
<feature type="transmembrane region" description="Helical" evidence="1">
    <location>
        <begin position="40"/>
        <end position="64"/>
    </location>
</feature>
<dbReference type="EMBL" id="UOEJ01000092">
    <property type="protein sequence ID" value="VAV97829.1"/>
    <property type="molecule type" value="Genomic_DNA"/>
</dbReference>
<dbReference type="InterPro" id="IPR003848">
    <property type="entry name" value="DUF218"/>
</dbReference>
<dbReference type="Pfam" id="PF02698">
    <property type="entry name" value="DUF218"/>
    <property type="match status" value="1"/>
</dbReference>
<dbReference type="InterPro" id="IPR014729">
    <property type="entry name" value="Rossmann-like_a/b/a_fold"/>
</dbReference>
<dbReference type="CDD" id="cd06259">
    <property type="entry name" value="YdcF-like"/>
    <property type="match status" value="1"/>
</dbReference>
<dbReference type="GO" id="GO:0005886">
    <property type="term" value="C:plasma membrane"/>
    <property type="evidence" value="ECO:0007669"/>
    <property type="project" value="TreeGrafter"/>
</dbReference>
<evidence type="ECO:0000259" key="2">
    <source>
        <dbReference type="Pfam" id="PF02698"/>
    </source>
</evidence>
<keyword evidence="1" id="KW-0812">Transmembrane</keyword>
<organism evidence="3">
    <name type="scientific">hydrothermal vent metagenome</name>
    <dbReference type="NCBI Taxonomy" id="652676"/>
    <lineage>
        <taxon>unclassified sequences</taxon>
        <taxon>metagenomes</taxon>
        <taxon>ecological metagenomes</taxon>
    </lineage>
</organism>
<proteinExistence type="predicted"/>
<feature type="domain" description="DUF218" evidence="2">
    <location>
        <begin position="85"/>
        <end position="248"/>
    </location>
</feature>
<name>A0A3B0S0Q9_9ZZZZ</name>
<keyword evidence="1" id="KW-0472">Membrane</keyword>
<gene>
    <name evidence="3" type="ORF">MNBD_ALPHA01-293</name>
</gene>
<dbReference type="Gene3D" id="3.40.50.620">
    <property type="entry name" value="HUPs"/>
    <property type="match status" value="1"/>
</dbReference>
<sequence length="265" mass="29998">MAWDDLLSRGIWLFLQPSNLFLILLVIGLFLVWKNHRRSGLGLLTFCGVIYMMVMFGPLTNWLLVPLEKRFSGYTNLVSDTPYSGIIVLAGAERLGFSTKHNQVTLSGAAERLIEAAKLARLFPALPVIYCGGGKNDDSFSESEIARKFFSEAGIDINRIRFDDRSYNTYTNAREAGKLIQQHETGKWFLVTSAFHMPRAVGSFRMQNINIQPYPVDYRTEISLIMAGKPDAGRNFHELDFAAHEWLGLLAYYISGRSEELYPDP</sequence>
<dbReference type="GO" id="GO:0043164">
    <property type="term" value="P:Gram-negative-bacterium-type cell wall biogenesis"/>
    <property type="evidence" value="ECO:0007669"/>
    <property type="project" value="TreeGrafter"/>
</dbReference>
<dbReference type="AlphaFoldDB" id="A0A3B0S0Q9"/>
<evidence type="ECO:0000313" key="3">
    <source>
        <dbReference type="EMBL" id="VAV97829.1"/>
    </source>
</evidence>
<dbReference type="GO" id="GO:0000270">
    <property type="term" value="P:peptidoglycan metabolic process"/>
    <property type="evidence" value="ECO:0007669"/>
    <property type="project" value="TreeGrafter"/>
</dbReference>
<dbReference type="PANTHER" id="PTHR30336:SF4">
    <property type="entry name" value="ENVELOPE BIOGENESIS FACTOR ELYC"/>
    <property type="match status" value="1"/>
</dbReference>
<accession>A0A3B0S0Q9</accession>